<dbReference type="InterPro" id="IPR011009">
    <property type="entry name" value="Kinase-like_dom_sf"/>
</dbReference>
<dbReference type="Pfam" id="PF17919">
    <property type="entry name" value="RT_RNaseH_2"/>
    <property type="match status" value="1"/>
</dbReference>
<dbReference type="PROSITE" id="PS50994">
    <property type="entry name" value="INTEGRASE"/>
    <property type="match status" value="1"/>
</dbReference>
<feature type="domain" description="Integrase catalytic" evidence="3">
    <location>
        <begin position="583"/>
        <end position="743"/>
    </location>
</feature>
<dbReference type="Proteomes" id="UP000188268">
    <property type="component" value="Unassembled WGS sequence"/>
</dbReference>
<dbReference type="GO" id="GO:0015074">
    <property type="term" value="P:DNA integration"/>
    <property type="evidence" value="ECO:0007669"/>
    <property type="project" value="InterPro"/>
</dbReference>
<dbReference type="SUPFAM" id="SSF54160">
    <property type="entry name" value="Chromo domain-like"/>
    <property type="match status" value="1"/>
</dbReference>
<dbReference type="GO" id="GO:0003676">
    <property type="term" value="F:nucleic acid binding"/>
    <property type="evidence" value="ECO:0007669"/>
    <property type="project" value="InterPro"/>
</dbReference>
<dbReference type="InterPro" id="IPR036397">
    <property type="entry name" value="RNaseH_sf"/>
</dbReference>
<dbReference type="SUPFAM" id="SSF53098">
    <property type="entry name" value="Ribonuclease H-like"/>
    <property type="match status" value="1"/>
</dbReference>
<dbReference type="Gene3D" id="3.10.20.370">
    <property type="match status" value="1"/>
</dbReference>
<feature type="compositionally biased region" description="Basic and acidic residues" evidence="1">
    <location>
        <begin position="1"/>
        <end position="21"/>
    </location>
</feature>
<evidence type="ECO:0000259" key="3">
    <source>
        <dbReference type="PROSITE" id="PS50994"/>
    </source>
</evidence>
<name>A0A1R3GPG3_COCAP</name>
<dbReference type="PROSITE" id="PS50013">
    <property type="entry name" value="CHROMO_2"/>
    <property type="match status" value="1"/>
</dbReference>
<dbReference type="InterPro" id="IPR041577">
    <property type="entry name" value="RT_RNaseH_2"/>
</dbReference>
<evidence type="ECO:0000313" key="4">
    <source>
        <dbReference type="EMBL" id="OMO60008.1"/>
    </source>
</evidence>
<feature type="region of interest" description="Disordered" evidence="1">
    <location>
        <begin position="275"/>
        <end position="295"/>
    </location>
</feature>
<protein>
    <recommendedName>
        <fullName evidence="6">Chromo domain-containing protein</fullName>
    </recommendedName>
</protein>
<dbReference type="InterPro" id="IPR043502">
    <property type="entry name" value="DNA/RNA_pol_sf"/>
</dbReference>
<dbReference type="Gramene" id="OMO60008">
    <property type="protein sequence ID" value="OMO60008"/>
    <property type="gene ID" value="CCACVL1_24467"/>
</dbReference>
<feature type="region of interest" description="Disordered" evidence="1">
    <location>
        <begin position="1"/>
        <end position="56"/>
    </location>
</feature>
<organism evidence="4 5">
    <name type="scientific">Corchorus capsularis</name>
    <name type="common">Jute</name>
    <dbReference type="NCBI Taxonomy" id="210143"/>
    <lineage>
        <taxon>Eukaryota</taxon>
        <taxon>Viridiplantae</taxon>
        <taxon>Streptophyta</taxon>
        <taxon>Embryophyta</taxon>
        <taxon>Tracheophyta</taxon>
        <taxon>Spermatophyta</taxon>
        <taxon>Magnoliopsida</taxon>
        <taxon>eudicotyledons</taxon>
        <taxon>Gunneridae</taxon>
        <taxon>Pentapetalae</taxon>
        <taxon>rosids</taxon>
        <taxon>malvids</taxon>
        <taxon>Malvales</taxon>
        <taxon>Malvaceae</taxon>
        <taxon>Grewioideae</taxon>
        <taxon>Apeibeae</taxon>
        <taxon>Corchorus</taxon>
    </lineage>
</organism>
<reference evidence="4 5" key="1">
    <citation type="submission" date="2013-09" db="EMBL/GenBank/DDBJ databases">
        <title>Corchorus capsularis genome sequencing.</title>
        <authorList>
            <person name="Alam M."/>
            <person name="Haque M.S."/>
            <person name="Islam M.S."/>
            <person name="Emdad E.M."/>
            <person name="Islam M.M."/>
            <person name="Ahmed B."/>
            <person name="Halim A."/>
            <person name="Hossen Q.M.M."/>
            <person name="Hossain M.Z."/>
            <person name="Ahmed R."/>
            <person name="Khan M.M."/>
            <person name="Islam R."/>
            <person name="Rashid M.M."/>
            <person name="Khan S.A."/>
            <person name="Rahman M.S."/>
            <person name="Alam M."/>
        </authorList>
    </citation>
    <scope>NUCLEOTIDE SEQUENCE [LARGE SCALE GENOMIC DNA]</scope>
    <source>
        <strain evidence="5">cv. CVL-1</strain>
        <tissue evidence="4">Whole seedling</tissue>
    </source>
</reference>
<comment type="caution">
    <text evidence="4">The sequence shown here is derived from an EMBL/GenBank/DDBJ whole genome shotgun (WGS) entry which is preliminary data.</text>
</comment>
<keyword evidence="5" id="KW-1185">Reference proteome</keyword>
<dbReference type="InterPro" id="IPR001245">
    <property type="entry name" value="Ser-Thr/Tyr_kinase_cat_dom"/>
</dbReference>
<feature type="domain" description="Chromo" evidence="2">
    <location>
        <begin position="832"/>
        <end position="897"/>
    </location>
</feature>
<dbReference type="CDD" id="cd09274">
    <property type="entry name" value="RNase_HI_RT_Ty3"/>
    <property type="match status" value="1"/>
</dbReference>
<accession>A0A1R3GPG3</accession>
<dbReference type="PANTHER" id="PTHR35046:SF26">
    <property type="entry name" value="RNA-DIRECTED DNA POLYMERASE"/>
    <property type="match status" value="1"/>
</dbReference>
<evidence type="ECO:0008006" key="6">
    <source>
        <dbReference type="Google" id="ProtNLM"/>
    </source>
</evidence>
<dbReference type="InterPro" id="IPR001584">
    <property type="entry name" value="Integrase_cat-core"/>
</dbReference>
<dbReference type="PANTHER" id="PTHR35046">
    <property type="entry name" value="ZINC KNUCKLE (CCHC-TYPE) FAMILY PROTEIN"/>
    <property type="match status" value="1"/>
</dbReference>
<dbReference type="InterPro" id="IPR016197">
    <property type="entry name" value="Chromo-like_dom_sf"/>
</dbReference>
<evidence type="ECO:0000259" key="2">
    <source>
        <dbReference type="PROSITE" id="PS50013"/>
    </source>
</evidence>
<dbReference type="SUPFAM" id="SSF56672">
    <property type="entry name" value="DNA/RNA polymerases"/>
    <property type="match status" value="1"/>
</dbReference>
<dbReference type="Gene3D" id="3.30.420.10">
    <property type="entry name" value="Ribonuclease H-like superfamily/Ribonuclease H"/>
    <property type="match status" value="1"/>
</dbReference>
<gene>
    <name evidence="4" type="ORF">CCACVL1_24467</name>
</gene>
<evidence type="ECO:0000313" key="5">
    <source>
        <dbReference type="Proteomes" id="UP000188268"/>
    </source>
</evidence>
<dbReference type="FunFam" id="3.10.20.370:FF:000001">
    <property type="entry name" value="Retrovirus-related Pol polyprotein from transposon 17.6-like protein"/>
    <property type="match status" value="1"/>
</dbReference>
<proteinExistence type="predicted"/>
<dbReference type="Gene3D" id="1.10.510.10">
    <property type="entry name" value="Transferase(Phosphotransferase) domain 1"/>
    <property type="match status" value="1"/>
</dbReference>
<dbReference type="AlphaFoldDB" id="A0A1R3GPG3"/>
<dbReference type="InterPro" id="IPR012337">
    <property type="entry name" value="RNaseH-like_sf"/>
</dbReference>
<sequence length="901" mass="102663">MRENGVEENLKYLSSHEEENKNPNPNLKGEEEEEFEEGEIAGADDTTSSSSKKAIVEQPHPLEHSWTFCNGFYHDPDLMLDGWSCVTDPDQNEQCANVNHNGEEHCSSPQVDGIDDDNARMRNVDDESHSAGEFVFSNTMLCNGDGAVSLSVNPDQNEQCANVNHNDEEHWSSPQVDGTDADNARIRNVDDESRCAGQTEGACDQLPENPQPPSKWYAASENTLIDLYFSGNTTVDSAADTTMSLETDNSESFQFPSNGIDDSYEMEDGEWIPKENHGLDDSSETVPYEGNENQANTERDRVVGTYGYMSPEYAMQGQFSEKSHVFSFGVLLLEIVSGRKNTSFYDNQHCCSLLGYLIPIHLQSTSYRFKSSFMQFEVVFLGFIVSEEGLKPDSEKVRAIAEWPEPKSVKEKGEFDWTHAARKAFERVKGLLTEAPVLALPDFDKLFVVECDASHTGIGAVLSQEGRPVEFFSEKLTDSRRRYSTYDLEFYALVRAVRHWQHYLAYREFVVYSDHQALKRKALFLSVLSTQITGFEELKQQYPIDPYFSKMRRDVERFVKRCPAYLLGKGGVQNTGLYTPLPEPDAPWIHLSMDFILGLPKTAKKFDSIFVVVDRFSKMAHFIPCFKTSDAVHIAELFFREVVRLHGVLTSIVSDRDVKFMEHFWRTLWRKFGTELKYSSTCHPQTDGQTEVVNRSLGNLLRCLVRNNPKTWDSVIPQVEFAYNNLVNRSIKKTPFEAAYELKPQHVLDLVPLPQEARVSDKGEEFADHIRKVHEEVKAVLKESNAAYSSEANKHRRQQDFEEDLYTFDGIDDGTVFSIEEQAQQLPAAKSDVIEDVLDVKEVRSGRGNMYKRFLARWLGKPATESTWIAEEELKQVDPEIYEEFIKAYSSEPSLFQTWGE</sequence>
<dbReference type="EMBL" id="AWWV01013800">
    <property type="protein sequence ID" value="OMO60008.1"/>
    <property type="molecule type" value="Genomic_DNA"/>
</dbReference>
<dbReference type="STRING" id="210143.A0A1R3GPG3"/>
<dbReference type="Pfam" id="PF07714">
    <property type="entry name" value="PK_Tyr_Ser-Thr"/>
    <property type="match status" value="1"/>
</dbReference>
<dbReference type="OrthoDB" id="1938712at2759"/>
<dbReference type="GO" id="GO:0004672">
    <property type="term" value="F:protein kinase activity"/>
    <property type="evidence" value="ECO:0007669"/>
    <property type="project" value="InterPro"/>
</dbReference>
<evidence type="ECO:0000256" key="1">
    <source>
        <dbReference type="SAM" id="MobiDB-lite"/>
    </source>
</evidence>
<feature type="compositionally biased region" description="Acidic residues" evidence="1">
    <location>
        <begin position="30"/>
        <end position="39"/>
    </location>
</feature>
<dbReference type="InterPro" id="IPR000953">
    <property type="entry name" value="Chromo/chromo_shadow_dom"/>
</dbReference>
<dbReference type="SUPFAM" id="SSF56112">
    <property type="entry name" value="Protein kinase-like (PK-like)"/>
    <property type="match status" value="1"/>
</dbReference>